<dbReference type="Pfam" id="PF09751">
    <property type="entry name" value="Es2"/>
    <property type="match status" value="1"/>
</dbReference>
<dbReference type="InterPro" id="IPR019148">
    <property type="entry name" value="Nuclear_protein_DGCR14_ESS-2"/>
</dbReference>
<proteinExistence type="inferred from homology"/>
<dbReference type="GO" id="GO:0071013">
    <property type="term" value="C:catalytic step 2 spliceosome"/>
    <property type="evidence" value="ECO:0007669"/>
    <property type="project" value="TreeGrafter"/>
</dbReference>
<keyword evidence="3" id="KW-0539">Nucleus</keyword>
<feature type="region of interest" description="Disordered" evidence="4">
    <location>
        <begin position="1"/>
        <end position="32"/>
    </location>
</feature>
<sequence>MASSPSQALAKRSHENALMPPPPPPKRQKRPAKVLDEDVYSDALSHIIARDFFPGLVESEAQQQYLSALDSNNDDWIREAGRNLTQVMTPGPDGRRRHGRGTSFTPKRSTVAGETPRGWTGDTPGRTPMTEAGGDHFVPEEKPEVDVNMSLGAFQAKYTSEDNESFNALLDKQNEKRAKSYGFFHTGNKIPTSRQIAHKEREQKLLESGDGAHSTALITTNAAGEERQLLAANRPSQDLDTRPASVESFPNRSGPRNHLMFGPDGVEDQVATRAQISEERSLAAPKATNYAGTRFASQTSTPAQTVPPSPSMSAIDAAIAGRPKPTASEPGYTGAETPRVNGYAFVDAEPTPSELGQPVSDAEADAAEREAARALLPKADESGPSPFTIHGRSKREDLHHRLVEKADQARRKSGRGRVEELSKLGITPGRTPTPRFKTAEGLKGGKGGMTPAARNLAEKLRTPRKGW</sequence>
<comment type="caution">
    <text evidence="5">The sequence shown here is derived from an EMBL/GenBank/DDBJ whole genome shotgun (WGS) entry which is preliminary data.</text>
</comment>
<keyword evidence="6" id="KW-1185">Reference proteome</keyword>
<dbReference type="EMBL" id="JAAQHG020000069">
    <property type="protein sequence ID" value="KAL1582087.1"/>
    <property type="molecule type" value="Genomic_DNA"/>
</dbReference>
<feature type="region of interest" description="Disordered" evidence="4">
    <location>
        <begin position="201"/>
        <end position="264"/>
    </location>
</feature>
<dbReference type="PANTHER" id="PTHR12940">
    <property type="entry name" value="ES-2 PROTEIN - RELATED"/>
    <property type="match status" value="1"/>
</dbReference>
<evidence type="ECO:0000313" key="5">
    <source>
        <dbReference type="EMBL" id="KAL1582087.1"/>
    </source>
</evidence>
<organism evidence="5 6">
    <name type="scientific">Cladosporium halotolerans</name>
    <dbReference type="NCBI Taxonomy" id="1052096"/>
    <lineage>
        <taxon>Eukaryota</taxon>
        <taxon>Fungi</taxon>
        <taxon>Dikarya</taxon>
        <taxon>Ascomycota</taxon>
        <taxon>Pezizomycotina</taxon>
        <taxon>Dothideomycetes</taxon>
        <taxon>Dothideomycetidae</taxon>
        <taxon>Cladosporiales</taxon>
        <taxon>Cladosporiaceae</taxon>
        <taxon>Cladosporium</taxon>
    </lineage>
</organism>
<feature type="compositionally biased region" description="Basic and acidic residues" evidence="4">
    <location>
        <begin position="394"/>
        <end position="422"/>
    </location>
</feature>
<dbReference type="RefSeq" id="XP_069225194.1">
    <property type="nucleotide sequence ID" value="XM_069377786.1"/>
</dbReference>
<reference evidence="5 6" key="1">
    <citation type="journal article" date="2020" name="Microbiol. Resour. Announc.">
        <title>Draft Genome Sequence of a Cladosporium Species Isolated from the Mesophotic Ascidian Didemnum maculosum.</title>
        <authorList>
            <person name="Gioti A."/>
            <person name="Siaperas R."/>
            <person name="Nikolaivits E."/>
            <person name="Le Goff G."/>
            <person name="Ouazzani J."/>
            <person name="Kotoulas G."/>
            <person name="Topakas E."/>
        </authorList>
    </citation>
    <scope>NUCLEOTIDE SEQUENCE [LARGE SCALE GENOMIC DNA]</scope>
    <source>
        <strain evidence="5 6">TM138-S3</strain>
    </source>
</reference>
<protein>
    <recommendedName>
        <fullName evidence="7">Protein DGCR14</fullName>
    </recommendedName>
</protein>
<dbReference type="PANTHER" id="PTHR12940:SF0">
    <property type="entry name" value="SPLICING FACTOR ESS-2 HOMOLOG"/>
    <property type="match status" value="1"/>
</dbReference>
<name>A0AB34KAG3_9PEZI</name>
<comment type="similarity">
    <text evidence="2">Belongs to the ESS2 family.</text>
</comment>
<gene>
    <name evidence="5" type="ORF">WHR41_09182</name>
</gene>
<evidence type="ECO:0000256" key="2">
    <source>
        <dbReference type="ARBA" id="ARBA00009072"/>
    </source>
</evidence>
<comment type="subcellular location">
    <subcellularLocation>
        <location evidence="1">Nucleus</location>
    </subcellularLocation>
</comment>
<evidence type="ECO:0000313" key="6">
    <source>
        <dbReference type="Proteomes" id="UP000803884"/>
    </source>
</evidence>
<feature type="compositionally biased region" description="Polar residues" evidence="4">
    <location>
        <begin position="295"/>
        <end position="304"/>
    </location>
</feature>
<evidence type="ECO:0000256" key="3">
    <source>
        <dbReference type="ARBA" id="ARBA00023242"/>
    </source>
</evidence>
<dbReference type="Proteomes" id="UP000803884">
    <property type="component" value="Unassembled WGS sequence"/>
</dbReference>
<feature type="region of interest" description="Disordered" evidence="4">
    <location>
        <begin position="348"/>
        <end position="467"/>
    </location>
</feature>
<evidence type="ECO:0000256" key="1">
    <source>
        <dbReference type="ARBA" id="ARBA00004123"/>
    </source>
</evidence>
<dbReference type="AlphaFoldDB" id="A0AB34KAG3"/>
<evidence type="ECO:0008006" key="7">
    <source>
        <dbReference type="Google" id="ProtNLM"/>
    </source>
</evidence>
<accession>A0AB34KAG3</accession>
<evidence type="ECO:0000256" key="4">
    <source>
        <dbReference type="SAM" id="MobiDB-lite"/>
    </source>
</evidence>
<feature type="region of interest" description="Disordered" evidence="4">
    <location>
        <begin position="85"/>
        <end position="141"/>
    </location>
</feature>
<dbReference type="GeneID" id="96010624"/>
<feature type="region of interest" description="Disordered" evidence="4">
    <location>
        <begin position="278"/>
        <end position="313"/>
    </location>
</feature>